<dbReference type="PANTHER" id="PTHR45949">
    <property type="entry name" value="SORTING NEXIN-4"/>
    <property type="match status" value="1"/>
</dbReference>
<evidence type="ECO:0000313" key="13">
    <source>
        <dbReference type="EMBL" id="CCE88420.1"/>
    </source>
</evidence>
<proteinExistence type="inferred from homology"/>
<dbReference type="GO" id="GO:0032456">
    <property type="term" value="P:endocytic recycling"/>
    <property type="evidence" value="ECO:0007669"/>
    <property type="project" value="TreeGrafter"/>
</dbReference>
<dbReference type="SMART" id="SM00312">
    <property type="entry name" value="PX"/>
    <property type="match status" value="1"/>
</dbReference>
<feature type="compositionally biased region" description="Basic and acidic residues" evidence="11">
    <location>
        <begin position="12"/>
        <end position="26"/>
    </location>
</feature>
<dbReference type="AlphaFoldDB" id="G8YM24"/>
<name>G8YM24_PICSO</name>
<comment type="subcellular location">
    <subcellularLocation>
        <location evidence="2">Cytoplasm</location>
    </subcellularLocation>
    <subcellularLocation>
        <location evidence="1">Endomembrane system</location>
        <topology evidence="1">Peripheral membrane protein</topology>
    </subcellularLocation>
</comment>
<organism evidence="13 14">
    <name type="scientific">Pichia sorbitophila (strain ATCC MYA-4447 / BCRC 22081 / CBS 7064 / NBRC 10061 / NRRL Y-12695)</name>
    <name type="common">Hybrid yeast</name>
    <dbReference type="NCBI Taxonomy" id="559304"/>
    <lineage>
        <taxon>Eukaryota</taxon>
        <taxon>Fungi</taxon>
        <taxon>Dikarya</taxon>
        <taxon>Ascomycota</taxon>
        <taxon>Saccharomycotina</taxon>
        <taxon>Pichiomycetes</taxon>
        <taxon>Debaryomycetaceae</taxon>
        <taxon>Millerozyma</taxon>
    </lineage>
</organism>
<dbReference type="OrthoDB" id="205639at2759"/>
<evidence type="ECO:0000256" key="10">
    <source>
        <dbReference type="SAM" id="Coils"/>
    </source>
</evidence>
<dbReference type="GO" id="GO:0034727">
    <property type="term" value="P:piecemeal microautophagy of the nucleus"/>
    <property type="evidence" value="ECO:0007669"/>
    <property type="project" value="TreeGrafter"/>
</dbReference>
<comment type="similarity">
    <text evidence="3">Belongs to the sorting nexin family.</text>
</comment>
<dbReference type="HOGENOM" id="CLU_027221_1_0_1"/>
<keyword evidence="4" id="KW-0813">Transport</keyword>
<dbReference type="EMBL" id="FO082054">
    <property type="protein sequence ID" value="CCE88420.1"/>
    <property type="molecule type" value="Genomic_DNA"/>
</dbReference>
<dbReference type="eggNOG" id="KOG2273">
    <property type="taxonomic scope" value="Eukaryota"/>
</dbReference>
<evidence type="ECO:0000259" key="12">
    <source>
        <dbReference type="PROSITE" id="PS50195"/>
    </source>
</evidence>
<dbReference type="GO" id="GO:0005769">
    <property type="term" value="C:early endosome"/>
    <property type="evidence" value="ECO:0007669"/>
    <property type="project" value="TreeGrafter"/>
</dbReference>
<dbReference type="STRING" id="559304.G8YM24"/>
<dbReference type="PROSITE" id="PS50195">
    <property type="entry name" value="PX"/>
    <property type="match status" value="1"/>
</dbReference>
<evidence type="ECO:0000256" key="7">
    <source>
        <dbReference type="ARBA" id="ARBA00023136"/>
    </source>
</evidence>
<evidence type="ECO:0000256" key="9">
    <source>
        <dbReference type="ARBA" id="ARBA00041273"/>
    </source>
</evidence>
<evidence type="ECO:0000313" key="14">
    <source>
        <dbReference type="Proteomes" id="UP000005222"/>
    </source>
</evidence>
<accession>G8YM24</accession>
<evidence type="ECO:0000256" key="11">
    <source>
        <dbReference type="SAM" id="MobiDB-lite"/>
    </source>
</evidence>
<keyword evidence="14" id="KW-1185">Reference proteome</keyword>
<sequence length="573" mass="64582">MNPDDQFTSIQWDREGVDKQDTKGNGDEEGIDALVEQENASTHDEPNDNSGSEEEISNSAHEQTKDLETIKEQTEEVKDKKGTDSYLERSLPQAAASSPEDLSDKYVLNLTVSTPLRDLDASSKPYISYLITTETDNPSIKKLAGKSTDSDEVVHLKVRRRYGDFKILRDCLANDYPQVLIPPLPSKSNFKYLTGDTFSTEFVHKRSNSLHRFLSFIVGHKILSQSTLFHLFISDSPDWAAFQKNLKNFKVGSSDSGDEGASSGFTSNVVNKVVNEDLLTETIMNFLTPSKHKKETNKEILEISDKLKKLYENLIKLDKLFSKLNKKNHDLSIDYGHLSQQVNKFAEIPDASGAAGSDSERSSSNTKVITEDFRIFASSISSFSESWGNLYKYVDEEFLVSLKDCAKYIVSLTNLIELLHNKKIDLEVLREYLQKAKIDLENVDRPSHAPPATPVVNQGNKGIVNSTTQIIKDTLSISATNHIGSASTEGKVNKLKNKISQLENEISIQSQLVLELTNRIIYDEYPNWDRFNKRVLKDSLLGLCNEEISFYKGLINNWNEVESKLSKRLEELT</sequence>
<dbReference type="GO" id="GO:0000422">
    <property type="term" value="P:autophagy of mitochondrion"/>
    <property type="evidence" value="ECO:0007669"/>
    <property type="project" value="TreeGrafter"/>
</dbReference>
<keyword evidence="5" id="KW-0963">Cytoplasm</keyword>
<feature type="compositionally biased region" description="Basic and acidic residues" evidence="11">
    <location>
        <begin position="62"/>
        <end position="87"/>
    </location>
</feature>
<evidence type="ECO:0000256" key="2">
    <source>
        <dbReference type="ARBA" id="ARBA00004496"/>
    </source>
</evidence>
<dbReference type="InterPro" id="IPR001683">
    <property type="entry name" value="PX_dom"/>
</dbReference>
<evidence type="ECO:0000256" key="3">
    <source>
        <dbReference type="ARBA" id="ARBA00010883"/>
    </source>
</evidence>
<dbReference type="GO" id="GO:0061709">
    <property type="term" value="P:reticulophagy"/>
    <property type="evidence" value="ECO:0007669"/>
    <property type="project" value="TreeGrafter"/>
</dbReference>
<reference evidence="13 14" key="1">
    <citation type="journal article" date="2012" name="G3 (Bethesda)">
        <title>Pichia sorbitophila, an interspecies yeast hybrid reveals early steps of genome resolution following polyploidization.</title>
        <authorList>
            <person name="Leh Louis V."/>
            <person name="Despons L."/>
            <person name="Friedrich A."/>
            <person name="Martin T."/>
            <person name="Durrens P."/>
            <person name="Casaregola S."/>
            <person name="Neuveglise C."/>
            <person name="Fairhead C."/>
            <person name="Marck C."/>
            <person name="Cruz J.A."/>
            <person name="Straub M.L."/>
            <person name="Kugler V."/>
            <person name="Sacerdot C."/>
            <person name="Uzunov Z."/>
            <person name="Thierry A."/>
            <person name="Weiss S."/>
            <person name="Bleykasten C."/>
            <person name="De Montigny J."/>
            <person name="Jacques N."/>
            <person name="Jung P."/>
            <person name="Lemaire M."/>
            <person name="Mallet S."/>
            <person name="Morel G."/>
            <person name="Richard G.F."/>
            <person name="Sarkar A."/>
            <person name="Savel G."/>
            <person name="Schacherer J."/>
            <person name="Seret M.L."/>
            <person name="Talla E."/>
            <person name="Samson G."/>
            <person name="Jubin C."/>
            <person name="Poulain J."/>
            <person name="Vacherie B."/>
            <person name="Barbe V."/>
            <person name="Pelletier E."/>
            <person name="Sherman D.J."/>
            <person name="Westhof E."/>
            <person name="Weissenbach J."/>
            <person name="Baret P.V."/>
            <person name="Wincker P."/>
            <person name="Gaillardin C."/>
            <person name="Dujon B."/>
            <person name="Souciet J.L."/>
        </authorList>
    </citation>
    <scope>NUCLEOTIDE SEQUENCE [LARGE SCALE GENOMIC DNA]</scope>
    <source>
        <strain evidence="14">ATCC MYA-4447 / BCRC 22081 / CBS 7064 / NBRC 10061 / NRRL Y-12695</strain>
    </source>
</reference>
<dbReference type="GO" id="GO:0035091">
    <property type="term" value="F:phosphatidylinositol binding"/>
    <property type="evidence" value="ECO:0007669"/>
    <property type="project" value="InterPro"/>
</dbReference>
<dbReference type="Proteomes" id="UP000005222">
    <property type="component" value="Chromosome F"/>
</dbReference>
<evidence type="ECO:0000256" key="4">
    <source>
        <dbReference type="ARBA" id="ARBA00022448"/>
    </source>
</evidence>
<feature type="coiled-coil region" evidence="10">
    <location>
        <begin position="485"/>
        <end position="519"/>
    </location>
</feature>
<dbReference type="InterPro" id="IPR027267">
    <property type="entry name" value="AH/BAR_dom_sf"/>
</dbReference>
<keyword evidence="6" id="KW-0446">Lipid-binding</keyword>
<dbReference type="Gene3D" id="3.30.1520.10">
    <property type="entry name" value="Phox-like domain"/>
    <property type="match status" value="1"/>
</dbReference>
<dbReference type="GO" id="GO:0000407">
    <property type="term" value="C:phagophore assembly site"/>
    <property type="evidence" value="ECO:0007669"/>
    <property type="project" value="TreeGrafter"/>
</dbReference>
<evidence type="ECO:0000256" key="1">
    <source>
        <dbReference type="ARBA" id="ARBA00004184"/>
    </source>
</evidence>
<feature type="domain" description="PX" evidence="12">
    <location>
        <begin position="107"/>
        <end position="239"/>
    </location>
</feature>
<dbReference type="SUPFAM" id="SSF64268">
    <property type="entry name" value="PX domain"/>
    <property type="match status" value="1"/>
</dbReference>
<feature type="region of interest" description="Disordered" evidence="11">
    <location>
        <begin position="1"/>
        <end position="101"/>
    </location>
</feature>
<dbReference type="OMA" id="HKKETNR"/>
<evidence type="ECO:0000256" key="6">
    <source>
        <dbReference type="ARBA" id="ARBA00023121"/>
    </source>
</evidence>
<dbReference type="CDD" id="cd06863">
    <property type="entry name" value="PX_Atg24p"/>
    <property type="match status" value="1"/>
</dbReference>
<dbReference type="InParanoid" id="G8YM24"/>
<dbReference type="GO" id="GO:0015031">
    <property type="term" value="P:protein transport"/>
    <property type="evidence" value="ECO:0007669"/>
    <property type="project" value="TreeGrafter"/>
</dbReference>
<dbReference type="PANTHER" id="PTHR45949:SF2">
    <property type="entry name" value="SORTING NEXIN-4"/>
    <property type="match status" value="1"/>
</dbReference>
<evidence type="ECO:0000256" key="8">
    <source>
        <dbReference type="ARBA" id="ARBA00040748"/>
    </source>
</evidence>
<dbReference type="Gene3D" id="1.20.1270.60">
    <property type="entry name" value="Arfaptin homology (AH) domain/BAR domain"/>
    <property type="match status" value="1"/>
</dbReference>
<evidence type="ECO:0000256" key="5">
    <source>
        <dbReference type="ARBA" id="ARBA00022490"/>
    </source>
</evidence>
<keyword evidence="10" id="KW-0175">Coiled coil</keyword>
<gene>
    <name evidence="13" type="primary">Piso0_001925</name>
    <name evidence="13" type="ORF">GNLVRS01_PISO0F00907g</name>
</gene>
<keyword evidence="7" id="KW-0472">Membrane</keyword>
<feature type="compositionally biased region" description="Polar residues" evidence="11">
    <location>
        <begin position="1"/>
        <end position="11"/>
    </location>
</feature>
<dbReference type="FunCoup" id="G8YM24">
    <property type="interactions" value="867"/>
</dbReference>
<dbReference type="InterPro" id="IPR036871">
    <property type="entry name" value="PX_dom_sf"/>
</dbReference>
<dbReference type="Pfam" id="PF00787">
    <property type="entry name" value="PX"/>
    <property type="match status" value="1"/>
</dbReference>
<protein>
    <recommendedName>
        <fullName evidence="8">Sorting nexin-4</fullName>
    </recommendedName>
    <alternativeName>
        <fullName evidence="9">Autophagy-related protein 24</fullName>
    </alternativeName>
</protein>